<reference evidence="2 3" key="1">
    <citation type="submission" date="2020-10" db="EMBL/GenBank/DDBJ databases">
        <title>Trueperella pecoris sp. nov. isolated from bovine and porcine specimens.</title>
        <authorList>
            <person name="Schoenecker L."/>
            <person name="Schnydrig P."/>
            <person name="Brodard I."/>
            <person name="Thomann A."/>
            <person name="Hemphill A."/>
            <person name="Rodriguez-Campos S."/>
            <person name="Perreten V."/>
            <person name="Jores J."/>
            <person name="Kittl S."/>
        </authorList>
    </citation>
    <scope>NUCLEOTIDE SEQUENCE [LARGE SCALE GENOMIC DNA]</scope>
    <source>
        <strain evidence="2 3">15A0121</strain>
    </source>
</reference>
<evidence type="ECO:0000313" key="2">
    <source>
        <dbReference type="EMBL" id="QOR44983.1"/>
    </source>
</evidence>
<proteinExistence type="predicted"/>
<feature type="domain" description="N-acetyltransferase" evidence="1">
    <location>
        <begin position="67"/>
        <end position="158"/>
    </location>
</feature>
<dbReference type="Pfam" id="PF13508">
    <property type="entry name" value="Acetyltransf_7"/>
    <property type="match status" value="1"/>
</dbReference>
<keyword evidence="3" id="KW-1185">Reference proteome</keyword>
<dbReference type="GO" id="GO:0016747">
    <property type="term" value="F:acyltransferase activity, transferring groups other than amino-acyl groups"/>
    <property type="evidence" value="ECO:0007669"/>
    <property type="project" value="InterPro"/>
</dbReference>
<evidence type="ECO:0000259" key="1">
    <source>
        <dbReference type="PROSITE" id="PS51186"/>
    </source>
</evidence>
<dbReference type="CDD" id="cd04301">
    <property type="entry name" value="NAT_SF"/>
    <property type="match status" value="1"/>
</dbReference>
<dbReference type="EMBL" id="CP063213">
    <property type="protein sequence ID" value="QOR44983.1"/>
    <property type="molecule type" value="Genomic_DNA"/>
</dbReference>
<keyword evidence="2" id="KW-0808">Transferase</keyword>
<dbReference type="SUPFAM" id="SSF55729">
    <property type="entry name" value="Acyl-CoA N-acyltransferases (Nat)"/>
    <property type="match status" value="1"/>
</dbReference>
<dbReference type="Gene3D" id="3.40.630.30">
    <property type="match status" value="1"/>
</dbReference>
<organism evidence="2 3">
    <name type="scientific">Trueperella pecoris</name>
    <dbReference type="NCBI Taxonomy" id="2733571"/>
    <lineage>
        <taxon>Bacteria</taxon>
        <taxon>Bacillati</taxon>
        <taxon>Actinomycetota</taxon>
        <taxon>Actinomycetes</taxon>
        <taxon>Actinomycetales</taxon>
        <taxon>Actinomycetaceae</taxon>
        <taxon>Trueperella</taxon>
    </lineage>
</organism>
<dbReference type="PROSITE" id="PS51186">
    <property type="entry name" value="GNAT"/>
    <property type="match status" value="1"/>
</dbReference>
<sequence length="159" mass="17841">MVDFEEICWRWAYREILPQNFLDCLFAPASKVAIAGYWRNIINSGDPFWLAENTTSSDSRASRIVGIGLANASRDDEAPAPSELSVLYVHPEHQRQGIGTALLDACLGDESAYVWVIKNNLIGEAFYHSHGFEQDGVQRLFDDATPGCHEVRMVRARPE</sequence>
<protein>
    <submittedName>
        <fullName evidence="2">GNAT family N-acetyltransferase</fullName>
    </submittedName>
</protein>
<dbReference type="Proteomes" id="UP000595053">
    <property type="component" value="Chromosome"/>
</dbReference>
<evidence type="ECO:0000313" key="3">
    <source>
        <dbReference type="Proteomes" id="UP000595053"/>
    </source>
</evidence>
<dbReference type="InterPro" id="IPR000182">
    <property type="entry name" value="GNAT_dom"/>
</dbReference>
<gene>
    <name evidence="2" type="ORF">INS88_06740</name>
</gene>
<accession>A0A7M1QSZ3</accession>
<dbReference type="InterPro" id="IPR016181">
    <property type="entry name" value="Acyl_CoA_acyltransferase"/>
</dbReference>
<dbReference type="AlphaFoldDB" id="A0A7M1QSZ3"/>
<name>A0A7M1QSZ3_9ACTO</name>